<sequence length="138" mass="15626">MMVYFCQDTVHHVVMAHCSDSGVSVASDFVLGGHFLSTQQTLAVRVELFVQNLKSVFYQVEEFIIGQISEIVDGIAYGLYSMVILKGVEVFFPQSFDIQELLLLILIKNTIQLFYGCEKINSIFIFECNKLQNISIQS</sequence>
<evidence type="ECO:0000313" key="2">
    <source>
        <dbReference type="Proteomes" id="UP001642409"/>
    </source>
</evidence>
<protein>
    <submittedName>
        <fullName evidence="1">Hypothetical_protein</fullName>
    </submittedName>
</protein>
<dbReference type="Proteomes" id="UP001642409">
    <property type="component" value="Unassembled WGS sequence"/>
</dbReference>
<reference evidence="1 2" key="1">
    <citation type="submission" date="2024-07" db="EMBL/GenBank/DDBJ databases">
        <authorList>
            <person name="Akdeniz Z."/>
        </authorList>
    </citation>
    <scope>NUCLEOTIDE SEQUENCE [LARGE SCALE GENOMIC DNA]</scope>
</reference>
<evidence type="ECO:0000313" key="1">
    <source>
        <dbReference type="EMBL" id="CAL5978294.1"/>
    </source>
</evidence>
<name>A0ABP1GZ28_9EUKA</name>
<accession>A0ABP1GZ28</accession>
<dbReference type="EMBL" id="CAXDID020000009">
    <property type="protein sequence ID" value="CAL5978294.1"/>
    <property type="molecule type" value="Genomic_DNA"/>
</dbReference>
<gene>
    <name evidence="1" type="ORF">HINF_LOCUS4709</name>
</gene>
<organism evidence="1 2">
    <name type="scientific">Hexamita inflata</name>
    <dbReference type="NCBI Taxonomy" id="28002"/>
    <lineage>
        <taxon>Eukaryota</taxon>
        <taxon>Metamonada</taxon>
        <taxon>Diplomonadida</taxon>
        <taxon>Hexamitidae</taxon>
        <taxon>Hexamitinae</taxon>
        <taxon>Hexamita</taxon>
    </lineage>
</organism>
<comment type="caution">
    <text evidence="1">The sequence shown here is derived from an EMBL/GenBank/DDBJ whole genome shotgun (WGS) entry which is preliminary data.</text>
</comment>
<proteinExistence type="predicted"/>
<keyword evidence="2" id="KW-1185">Reference proteome</keyword>